<gene>
    <name evidence="8" type="primary">mreC</name>
    <name evidence="8" type="ORF">FE785_03065</name>
</gene>
<dbReference type="Gene3D" id="2.40.10.350">
    <property type="entry name" value="Rod shape-determining protein MreC, domain 2"/>
    <property type="match status" value="1"/>
</dbReference>
<dbReference type="InterPro" id="IPR042175">
    <property type="entry name" value="Cell/Rod_MreC_2"/>
</dbReference>
<evidence type="ECO:0000256" key="1">
    <source>
        <dbReference type="ARBA" id="ARBA00009369"/>
    </source>
</evidence>
<feature type="domain" description="Rod shape-determining protein MreC beta-barrel core" evidence="7">
    <location>
        <begin position="114"/>
        <end position="257"/>
    </location>
</feature>
<dbReference type="NCBIfam" id="TIGR00219">
    <property type="entry name" value="mreC"/>
    <property type="match status" value="1"/>
</dbReference>
<dbReference type="Pfam" id="PF04085">
    <property type="entry name" value="MreC"/>
    <property type="match status" value="1"/>
</dbReference>
<evidence type="ECO:0000256" key="2">
    <source>
        <dbReference type="ARBA" id="ARBA00013855"/>
    </source>
</evidence>
<organism evidence="8 9">
    <name type="scientific">Thiomicrorhabdus sediminis</name>
    <dbReference type="NCBI Taxonomy" id="2580412"/>
    <lineage>
        <taxon>Bacteria</taxon>
        <taxon>Pseudomonadati</taxon>
        <taxon>Pseudomonadota</taxon>
        <taxon>Gammaproteobacteria</taxon>
        <taxon>Thiotrichales</taxon>
        <taxon>Piscirickettsiaceae</taxon>
        <taxon>Thiomicrorhabdus</taxon>
    </lineage>
</organism>
<keyword evidence="9" id="KW-1185">Reference proteome</keyword>
<dbReference type="KEGG" id="thig:FE785_03065"/>
<dbReference type="Gene3D" id="2.40.10.340">
    <property type="entry name" value="Rod shape-determining protein MreC, domain 1"/>
    <property type="match status" value="1"/>
</dbReference>
<dbReference type="PANTHER" id="PTHR34138">
    <property type="entry name" value="CELL SHAPE-DETERMINING PROTEIN MREC"/>
    <property type="match status" value="1"/>
</dbReference>
<evidence type="ECO:0000313" key="8">
    <source>
        <dbReference type="EMBL" id="QCU91096.1"/>
    </source>
</evidence>
<comment type="function">
    <text evidence="5">Involved in formation and maintenance of cell shape.</text>
</comment>
<sequence>MQFTLAFILAIALMAADHYGQIMGNVRNVLLTTLSPIEKMATVPQDIYKLVTTDFSSIDALKRENQQLKTELLLIKAKQLQMINLELQVQRLEALLGTTGKITNQNVQIASAIFYSKNPLSQFITLNKGRLDGVKQQQTVIDADGIIGQIVQITPVTARVLLLTDPDHQIPVRIQRTGQRGILAGTGHDTAQLNFIPVNSEIKVGDMLESSGLGGIFPAGYPVAKITSIETLGDNPYFQVSAVPVAKINQSDKVLIVSQEEMQDWRDTLDFDLDFDLNINNPATDTGAKP</sequence>
<dbReference type="AlphaFoldDB" id="A0A4P9K9H1"/>
<name>A0A4P9K9H1_9GAMM</name>
<comment type="similarity">
    <text evidence="1 5">Belongs to the MreC family.</text>
</comment>
<dbReference type="Proteomes" id="UP000304864">
    <property type="component" value="Chromosome"/>
</dbReference>
<evidence type="ECO:0000256" key="4">
    <source>
        <dbReference type="ARBA" id="ARBA00032089"/>
    </source>
</evidence>
<keyword evidence="3 5" id="KW-0133">Cell shape</keyword>
<evidence type="ECO:0000256" key="5">
    <source>
        <dbReference type="PIRNR" id="PIRNR038471"/>
    </source>
</evidence>
<accession>A0A4P9K9H1</accession>
<keyword evidence="6" id="KW-0175">Coiled coil</keyword>
<evidence type="ECO:0000313" key="9">
    <source>
        <dbReference type="Proteomes" id="UP000304864"/>
    </source>
</evidence>
<feature type="coiled-coil region" evidence="6">
    <location>
        <begin position="58"/>
        <end position="95"/>
    </location>
</feature>
<dbReference type="OrthoDB" id="9808025at2"/>
<evidence type="ECO:0000259" key="7">
    <source>
        <dbReference type="Pfam" id="PF04085"/>
    </source>
</evidence>
<dbReference type="InterPro" id="IPR007221">
    <property type="entry name" value="MreC"/>
</dbReference>
<evidence type="ECO:0000256" key="3">
    <source>
        <dbReference type="ARBA" id="ARBA00022960"/>
    </source>
</evidence>
<reference evidence="8 9" key="1">
    <citation type="submission" date="2019-05" db="EMBL/GenBank/DDBJ databases">
        <title>Thiomicrorhabdus sediminis sp. nov, a novel sulfur-oxidizing bacterium isolated from coastal sediment.</title>
        <authorList>
            <person name="Liu X."/>
        </authorList>
    </citation>
    <scope>NUCLEOTIDE SEQUENCE [LARGE SCALE GENOMIC DNA]</scope>
    <source>
        <strain evidence="8 9">G1</strain>
    </source>
</reference>
<dbReference type="EMBL" id="CP040602">
    <property type="protein sequence ID" value="QCU91096.1"/>
    <property type="molecule type" value="Genomic_DNA"/>
</dbReference>
<dbReference type="PANTHER" id="PTHR34138:SF1">
    <property type="entry name" value="CELL SHAPE-DETERMINING PROTEIN MREC"/>
    <property type="match status" value="1"/>
</dbReference>
<protein>
    <recommendedName>
        <fullName evidence="2 5">Cell shape-determining protein MreC</fullName>
    </recommendedName>
    <alternativeName>
        <fullName evidence="4 5">Cell shape protein MreC</fullName>
    </alternativeName>
</protein>
<dbReference type="GO" id="GO:0008360">
    <property type="term" value="P:regulation of cell shape"/>
    <property type="evidence" value="ECO:0007669"/>
    <property type="project" value="UniProtKB-KW"/>
</dbReference>
<dbReference type="InterPro" id="IPR042177">
    <property type="entry name" value="Cell/Rod_1"/>
</dbReference>
<evidence type="ECO:0000256" key="6">
    <source>
        <dbReference type="SAM" id="Coils"/>
    </source>
</evidence>
<dbReference type="PIRSF" id="PIRSF038471">
    <property type="entry name" value="MreC"/>
    <property type="match status" value="1"/>
</dbReference>
<dbReference type="GO" id="GO:0005886">
    <property type="term" value="C:plasma membrane"/>
    <property type="evidence" value="ECO:0007669"/>
    <property type="project" value="TreeGrafter"/>
</dbReference>
<proteinExistence type="inferred from homology"/>
<dbReference type="InterPro" id="IPR055342">
    <property type="entry name" value="MreC_beta-barrel_core"/>
</dbReference>